<name>A0ABC8SPH2_9AQUA</name>
<dbReference type="Proteomes" id="UP001642360">
    <property type="component" value="Unassembled WGS sequence"/>
</dbReference>
<sequence length="137" mass="14571">MAGFGEEGGEFGSEEGEVSVSSSSHSLAFWAPTRKIYSIAGACGWRSSLCPPEDVISGAMNLVVTIARCGLYTVDLVARSLESERPQTVGVNVGKAKRDLTDSSALVAVGSPSLLLVVDLEQLVDNRREGEKARERK</sequence>
<gene>
    <name evidence="1" type="ORF">ILEXP_LOCUS26407</name>
</gene>
<keyword evidence="2" id="KW-1185">Reference proteome</keyword>
<proteinExistence type="predicted"/>
<comment type="caution">
    <text evidence="1">The sequence shown here is derived from an EMBL/GenBank/DDBJ whole genome shotgun (WGS) entry which is preliminary data.</text>
</comment>
<dbReference type="EMBL" id="CAUOFW020003059">
    <property type="protein sequence ID" value="CAK9157841.1"/>
    <property type="molecule type" value="Genomic_DNA"/>
</dbReference>
<evidence type="ECO:0000313" key="1">
    <source>
        <dbReference type="EMBL" id="CAK9157841.1"/>
    </source>
</evidence>
<dbReference type="AlphaFoldDB" id="A0ABC8SPH2"/>
<evidence type="ECO:0000313" key="2">
    <source>
        <dbReference type="Proteomes" id="UP001642360"/>
    </source>
</evidence>
<reference evidence="1 2" key="1">
    <citation type="submission" date="2024-02" db="EMBL/GenBank/DDBJ databases">
        <authorList>
            <person name="Vignale AGUSTIN F."/>
            <person name="Sosa J E."/>
            <person name="Modenutti C."/>
        </authorList>
    </citation>
    <scope>NUCLEOTIDE SEQUENCE [LARGE SCALE GENOMIC DNA]</scope>
</reference>
<organism evidence="1 2">
    <name type="scientific">Ilex paraguariensis</name>
    <name type="common">yerba mate</name>
    <dbReference type="NCBI Taxonomy" id="185542"/>
    <lineage>
        <taxon>Eukaryota</taxon>
        <taxon>Viridiplantae</taxon>
        <taxon>Streptophyta</taxon>
        <taxon>Embryophyta</taxon>
        <taxon>Tracheophyta</taxon>
        <taxon>Spermatophyta</taxon>
        <taxon>Magnoliopsida</taxon>
        <taxon>eudicotyledons</taxon>
        <taxon>Gunneridae</taxon>
        <taxon>Pentapetalae</taxon>
        <taxon>asterids</taxon>
        <taxon>campanulids</taxon>
        <taxon>Aquifoliales</taxon>
        <taxon>Aquifoliaceae</taxon>
        <taxon>Ilex</taxon>
    </lineage>
</organism>
<protein>
    <submittedName>
        <fullName evidence="1">Uncharacterized protein</fullName>
    </submittedName>
</protein>
<accession>A0ABC8SPH2</accession>